<evidence type="ECO:0000313" key="7">
    <source>
        <dbReference type="Proteomes" id="UP000824260"/>
    </source>
</evidence>
<evidence type="ECO:0000256" key="4">
    <source>
        <dbReference type="SAM" id="MobiDB-lite"/>
    </source>
</evidence>
<reference evidence="6" key="1">
    <citation type="submission" date="2020-10" db="EMBL/GenBank/DDBJ databases">
        <authorList>
            <person name="Gilroy R."/>
        </authorList>
    </citation>
    <scope>NUCLEOTIDE SEQUENCE</scope>
    <source>
        <strain evidence="6">ChiSjej6B24-2974</strain>
    </source>
</reference>
<dbReference type="GO" id="GO:0005524">
    <property type="term" value="F:ATP binding"/>
    <property type="evidence" value="ECO:0007669"/>
    <property type="project" value="UniProtKB-KW"/>
</dbReference>
<dbReference type="InterPro" id="IPR005094">
    <property type="entry name" value="Endonuclease_MobA/VirD2"/>
</dbReference>
<sequence>MAVVWIGSIRHARMPQAVRYVANPVKTAYTHKKSEDAAMTANIAYALNAGKGAGRLFQSVIHLESVETAWREMRATKERWGKTEGIQGFHIVQSFKPGEVTPELAHRIGVELVERCFDGFEAVVGTHLDRRHIHNHIILNSVSFLDGHKYHSTQKSYYAALRKTSDELCREYGLSVIEQHAQGPKSKPYSEWLAERNGQRTWCSAIREDVDEAINQSRDFEEFAAKLRAMGYAVKTGGKYAAVRPPGKERFTRLRRLGDDYTEEALRDRIQRNLENDRTKLPLGQLAQSAPRIWRGRYAGRFGSATRRKVRGLRALYLWYAYRMGNVRASRNSARKTHYLLREDIHKLQKRDRMATLLVKNRIETFDQLHAHRDACREALAFLCSQRKQERRAHPEALSQTREKVKALRRELRLCEEIETDSQILQKKRETLRNLTRQKQRSKKRRKLCQEKERT</sequence>
<dbReference type="EMBL" id="DVFZ01000128">
    <property type="protein sequence ID" value="HIQ84130.1"/>
    <property type="molecule type" value="Genomic_DNA"/>
</dbReference>
<evidence type="ECO:0000256" key="3">
    <source>
        <dbReference type="ARBA" id="ARBA00022840"/>
    </source>
</evidence>
<dbReference type="Pfam" id="PF03432">
    <property type="entry name" value="Relaxase"/>
    <property type="match status" value="1"/>
</dbReference>
<gene>
    <name evidence="6" type="ORF">IAA52_13655</name>
</gene>
<reference evidence="6" key="2">
    <citation type="journal article" date="2021" name="PeerJ">
        <title>Extensive microbial diversity within the chicken gut microbiome revealed by metagenomics and culture.</title>
        <authorList>
            <person name="Gilroy R."/>
            <person name="Ravi A."/>
            <person name="Getino M."/>
            <person name="Pursley I."/>
            <person name="Horton D.L."/>
            <person name="Alikhan N.F."/>
            <person name="Baker D."/>
            <person name="Gharbi K."/>
            <person name="Hall N."/>
            <person name="Watson M."/>
            <person name="Adriaenssens E.M."/>
            <person name="Foster-Nyarko E."/>
            <person name="Jarju S."/>
            <person name="Secka A."/>
            <person name="Antonio M."/>
            <person name="Oren A."/>
            <person name="Chaudhuri R.R."/>
            <person name="La Ragione R."/>
            <person name="Hildebrand F."/>
            <person name="Pallen M.J."/>
        </authorList>
    </citation>
    <scope>NUCLEOTIDE SEQUENCE</scope>
    <source>
        <strain evidence="6">ChiSjej6B24-2974</strain>
    </source>
</reference>
<accession>A0A9D0ZPC8</accession>
<organism evidence="6 7">
    <name type="scientific">Candidatus Pullichristensenella stercorigallinarum</name>
    <dbReference type="NCBI Taxonomy" id="2840909"/>
    <lineage>
        <taxon>Bacteria</taxon>
        <taxon>Bacillati</taxon>
        <taxon>Bacillota</taxon>
        <taxon>Clostridia</taxon>
        <taxon>Candidatus Pullichristensenella</taxon>
    </lineage>
</organism>
<keyword evidence="3" id="KW-0067">ATP-binding</keyword>
<dbReference type="AlphaFoldDB" id="A0A9D0ZPC8"/>
<dbReference type="InterPro" id="IPR014013">
    <property type="entry name" value="Helic_SF1/SF2_ATP-bd_DinG/Rad3"/>
</dbReference>
<dbReference type="PROSITE" id="PS51193">
    <property type="entry name" value="HELICASE_ATP_BIND_2"/>
    <property type="match status" value="1"/>
</dbReference>
<evidence type="ECO:0000256" key="1">
    <source>
        <dbReference type="ARBA" id="ARBA00022741"/>
    </source>
</evidence>
<comment type="caution">
    <text evidence="6">The sequence shown here is derived from an EMBL/GenBank/DDBJ whole genome shotgun (WGS) entry which is preliminary data.</text>
</comment>
<feature type="region of interest" description="Disordered" evidence="4">
    <location>
        <begin position="435"/>
        <end position="455"/>
    </location>
</feature>
<name>A0A9D0ZPC8_9FIRM</name>
<evidence type="ECO:0000256" key="2">
    <source>
        <dbReference type="ARBA" id="ARBA00022801"/>
    </source>
</evidence>
<feature type="domain" description="Helicase ATP-binding" evidence="5">
    <location>
        <begin position="140"/>
        <end position="442"/>
    </location>
</feature>
<protein>
    <submittedName>
        <fullName evidence="6">Relaxase/mobilization nuclease domain-containing protein</fullName>
    </submittedName>
</protein>
<feature type="compositionally biased region" description="Basic residues" evidence="4">
    <location>
        <begin position="436"/>
        <end position="447"/>
    </location>
</feature>
<proteinExistence type="predicted"/>
<keyword evidence="1" id="KW-0547">Nucleotide-binding</keyword>
<dbReference type="GO" id="GO:0016787">
    <property type="term" value="F:hydrolase activity"/>
    <property type="evidence" value="ECO:0007669"/>
    <property type="project" value="UniProtKB-KW"/>
</dbReference>
<evidence type="ECO:0000313" key="6">
    <source>
        <dbReference type="EMBL" id="HIQ84130.1"/>
    </source>
</evidence>
<dbReference type="Proteomes" id="UP000824260">
    <property type="component" value="Unassembled WGS sequence"/>
</dbReference>
<keyword evidence="2" id="KW-0378">Hydrolase</keyword>
<evidence type="ECO:0000259" key="5">
    <source>
        <dbReference type="PROSITE" id="PS51193"/>
    </source>
</evidence>